<reference evidence="2" key="1">
    <citation type="submission" date="2023-11" db="EMBL/GenBank/DDBJ databases">
        <title>Genome assemblies of two species of porcelain crab, Petrolisthes cinctipes and Petrolisthes manimaculis (Anomura: Porcellanidae).</title>
        <authorList>
            <person name="Angst P."/>
        </authorList>
    </citation>
    <scope>NUCLEOTIDE SEQUENCE</scope>
    <source>
        <strain evidence="2">PB745_02</strain>
        <tissue evidence="2">Gill</tissue>
    </source>
</reference>
<dbReference type="Gene3D" id="1.20.1070.10">
    <property type="entry name" value="Rhodopsin 7-helix transmembrane proteins"/>
    <property type="match status" value="1"/>
</dbReference>
<dbReference type="SUPFAM" id="SSF81321">
    <property type="entry name" value="Family A G protein-coupled receptor-like"/>
    <property type="match status" value="1"/>
</dbReference>
<sequence length="106" mass="11805">MESCLFWAYFLGYTNSALNPLLYWGFSDNFRGGLTTLLTRLRSTEHVTVGGRRLPSSTSTLLSRISHQTSSSLSHKSSGRTSHKEHDSFHKTLNPAQKAANSTMEV</sequence>
<comment type="caution">
    <text evidence="2">The sequence shown here is derived from an EMBL/GenBank/DDBJ whole genome shotgun (WGS) entry which is preliminary data.</text>
</comment>
<dbReference type="EMBL" id="JAWZYT010000445">
    <property type="protein sequence ID" value="KAK4323400.1"/>
    <property type="molecule type" value="Genomic_DNA"/>
</dbReference>
<gene>
    <name evidence="2" type="ORF">Pmani_005894</name>
</gene>
<protein>
    <submittedName>
        <fullName evidence="2">Uncharacterized protein</fullName>
    </submittedName>
</protein>
<dbReference type="AlphaFoldDB" id="A0AAE1QAV3"/>
<accession>A0AAE1QAV3</accession>
<evidence type="ECO:0000256" key="1">
    <source>
        <dbReference type="SAM" id="MobiDB-lite"/>
    </source>
</evidence>
<feature type="compositionally biased region" description="Low complexity" evidence="1">
    <location>
        <begin position="52"/>
        <end position="76"/>
    </location>
</feature>
<name>A0AAE1QAV3_9EUCA</name>
<proteinExistence type="predicted"/>
<dbReference type="Proteomes" id="UP001292094">
    <property type="component" value="Unassembled WGS sequence"/>
</dbReference>
<keyword evidence="3" id="KW-1185">Reference proteome</keyword>
<evidence type="ECO:0000313" key="2">
    <source>
        <dbReference type="EMBL" id="KAK4323400.1"/>
    </source>
</evidence>
<evidence type="ECO:0000313" key="3">
    <source>
        <dbReference type="Proteomes" id="UP001292094"/>
    </source>
</evidence>
<organism evidence="2 3">
    <name type="scientific">Petrolisthes manimaculis</name>
    <dbReference type="NCBI Taxonomy" id="1843537"/>
    <lineage>
        <taxon>Eukaryota</taxon>
        <taxon>Metazoa</taxon>
        <taxon>Ecdysozoa</taxon>
        <taxon>Arthropoda</taxon>
        <taxon>Crustacea</taxon>
        <taxon>Multicrustacea</taxon>
        <taxon>Malacostraca</taxon>
        <taxon>Eumalacostraca</taxon>
        <taxon>Eucarida</taxon>
        <taxon>Decapoda</taxon>
        <taxon>Pleocyemata</taxon>
        <taxon>Anomura</taxon>
        <taxon>Galatheoidea</taxon>
        <taxon>Porcellanidae</taxon>
        <taxon>Petrolisthes</taxon>
    </lineage>
</organism>
<feature type="region of interest" description="Disordered" evidence="1">
    <location>
        <begin position="49"/>
        <end position="106"/>
    </location>
</feature>